<reference evidence="3 4" key="1">
    <citation type="submission" date="2020-02" db="EMBL/GenBank/DDBJ databases">
        <title>Bacillus aquiflavi sp. nov., isolated from yellow water of strong flavor Chinese baijiu in Yibin region of China.</title>
        <authorList>
            <person name="Xie J."/>
        </authorList>
    </citation>
    <scope>NUCLEOTIDE SEQUENCE [LARGE SCALE GENOMIC DNA]</scope>
    <source>
        <strain evidence="3 4">3H-10</strain>
    </source>
</reference>
<keyword evidence="1" id="KW-0472">Membrane</keyword>
<keyword evidence="1" id="KW-1133">Transmembrane helix</keyword>
<name>A0A6B3W452_9BACI</name>
<organism evidence="3 4">
    <name type="scientific">Bacillus aquiflavi</name>
    <dbReference type="NCBI Taxonomy" id="2672567"/>
    <lineage>
        <taxon>Bacteria</taxon>
        <taxon>Bacillati</taxon>
        <taxon>Bacillota</taxon>
        <taxon>Bacilli</taxon>
        <taxon>Bacillales</taxon>
        <taxon>Bacillaceae</taxon>
        <taxon>Bacillus</taxon>
    </lineage>
</organism>
<evidence type="ECO:0000313" key="3">
    <source>
        <dbReference type="EMBL" id="NEY82254.1"/>
    </source>
</evidence>
<evidence type="ECO:0000256" key="1">
    <source>
        <dbReference type="SAM" id="Phobius"/>
    </source>
</evidence>
<protein>
    <recommendedName>
        <fullName evidence="6">Phenylalanyl-tRNA synthetase subunit beta</fullName>
    </recommendedName>
</protein>
<dbReference type="Proteomes" id="UP000570010">
    <property type="component" value="Unassembled WGS sequence"/>
</dbReference>
<proteinExistence type="predicted"/>
<keyword evidence="1" id="KW-0812">Transmembrane</keyword>
<dbReference type="RefSeq" id="WP_163242638.1">
    <property type="nucleotide sequence ID" value="NZ_CP082780.1"/>
</dbReference>
<dbReference type="Proteomes" id="UP000472971">
    <property type="component" value="Unassembled WGS sequence"/>
</dbReference>
<keyword evidence="4" id="KW-1185">Reference proteome</keyword>
<comment type="caution">
    <text evidence="3">The sequence shown here is derived from an EMBL/GenBank/DDBJ whole genome shotgun (WGS) entry which is preliminary data.</text>
</comment>
<feature type="transmembrane region" description="Helical" evidence="1">
    <location>
        <begin position="6"/>
        <end position="24"/>
    </location>
</feature>
<evidence type="ECO:0000313" key="5">
    <source>
        <dbReference type="Proteomes" id="UP000570010"/>
    </source>
</evidence>
<evidence type="ECO:0008006" key="6">
    <source>
        <dbReference type="Google" id="ProtNLM"/>
    </source>
</evidence>
<dbReference type="EMBL" id="JACEIO010000031">
    <property type="protein sequence ID" value="MBA4537998.1"/>
    <property type="molecule type" value="Genomic_DNA"/>
</dbReference>
<accession>A0A6B3W452</accession>
<reference evidence="2 5" key="2">
    <citation type="submission" date="2020-07" db="EMBL/GenBank/DDBJ databases">
        <authorList>
            <person name="Feng H."/>
        </authorList>
    </citation>
    <scope>NUCLEOTIDE SEQUENCE [LARGE SCALE GENOMIC DNA]</scope>
    <source>
        <strain evidence="5">s-12</strain>
        <strain evidence="2">S-12</strain>
    </source>
</reference>
<sequence>MKKIIILIFIAVIGIGGYFGYQFVMGLMSDKVIEEVANNVSDEEIETMLNEPSIQQLIGENVDDIQNIDLSKTDLPFKTKEGAIKSLAKEFSVGEIKDIASKVQSGMSSEEKAELYEMVTERLTEEEMAALKMIAIQELQKNQ</sequence>
<evidence type="ECO:0000313" key="2">
    <source>
        <dbReference type="EMBL" id="MBA4537998.1"/>
    </source>
</evidence>
<evidence type="ECO:0000313" key="4">
    <source>
        <dbReference type="Proteomes" id="UP000472971"/>
    </source>
</evidence>
<dbReference type="EMBL" id="JAAIWN010000029">
    <property type="protein sequence ID" value="NEY82254.1"/>
    <property type="molecule type" value="Genomic_DNA"/>
</dbReference>
<dbReference type="AlphaFoldDB" id="A0A6B3W452"/>
<gene>
    <name evidence="3" type="ORF">G4D64_12245</name>
    <name evidence="2" type="ORF">H1Z61_12855</name>
</gene>